<keyword evidence="6" id="KW-1185">Reference proteome</keyword>
<dbReference type="OrthoDB" id="9799345at2"/>
<dbReference type="InterPro" id="IPR009057">
    <property type="entry name" value="Homeodomain-like_sf"/>
</dbReference>
<dbReference type="Proteomes" id="UP000252530">
    <property type="component" value="Unassembled WGS sequence"/>
</dbReference>
<dbReference type="Gene3D" id="1.10.10.60">
    <property type="entry name" value="Homeodomain-like"/>
    <property type="match status" value="2"/>
</dbReference>
<name>A0A366K7B4_9BIFI</name>
<dbReference type="PRINTS" id="PR00032">
    <property type="entry name" value="HTHARAC"/>
</dbReference>
<comment type="caution">
    <text evidence="5">The sequence shown here is derived from an EMBL/GenBank/DDBJ whole genome shotgun (WGS) entry which is preliminary data.</text>
</comment>
<keyword evidence="2" id="KW-0238">DNA-binding</keyword>
<evidence type="ECO:0000259" key="4">
    <source>
        <dbReference type="PROSITE" id="PS01124"/>
    </source>
</evidence>
<dbReference type="EMBL" id="PDCG01000005">
    <property type="protein sequence ID" value="RBP97626.1"/>
    <property type="molecule type" value="Genomic_DNA"/>
</dbReference>
<dbReference type="SUPFAM" id="SSF51182">
    <property type="entry name" value="RmlC-like cupins"/>
    <property type="match status" value="1"/>
</dbReference>
<gene>
    <name evidence="5" type="ORF">CRD60_06155</name>
</gene>
<evidence type="ECO:0000313" key="6">
    <source>
        <dbReference type="Proteomes" id="UP000252530"/>
    </source>
</evidence>
<evidence type="ECO:0000256" key="2">
    <source>
        <dbReference type="ARBA" id="ARBA00023125"/>
    </source>
</evidence>
<keyword evidence="3" id="KW-0804">Transcription</keyword>
<accession>A0A366K7B4</accession>
<dbReference type="GO" id="GO:0043565">
    <property type="term" value="F:sequence-specific DNA binding"/>
    <property type="evidence" value="ECO:0007669"/>
    <property type="project" value="InterPro"/>
</dbReference>
<dbReference type="Gene3D" id="2.60.120.10">
    <property type="entry name" value="Jelly Rolls"/>
    <property type="match status" value="1"/>
</dbReference>
<dbReference type="InterPro" id="IPR011051">
    <property type="entry name" value="RmlC_Cupin_sf"/>
</dbReference>
<dbReference type="Pfam" id="PF12833">
    <property type="entry name" value="HTH_18"/>
    <property type="match status" value="1"/>
</dbReference>
<proteinExistence type="predicted"/>
<keyword evidence="1" id="KW-0805">Transcription regulation</keyword>
<feature type="domain" description="HTH araC/xylS-type" evidence="4">
    <location>
        <begin position="192"/>
        <end position="290"/>
    </location>
</feature>
<dbReference type="GO" id="GO:0003700">
    <property type="term" value="F:DNA-binding transcription factor activity"/>
    <property type="evidence" value="ECO:0007669"/>
    <property type="project" value="InterPro"/>
</dbReference>
<dbReference type="PANTHER" id="PTHR43280:SF27">
    <property type="entry name" value="TRANSCRIPTIONAL REGULATOR MTLR"/>
    <property type="match status" value="1"/>
</dbReference>
<dbReference type="SUPFAM" id="SSF46689">
    <property type="entry name" value="Homeodomain-like"/>
    <property type="match status" value="2"/>
</dbReference>
<reference evidence="5 6" key="1">
    <citation type="submission" date="2017-10" db="EMBL/GenBank/DDBJ databases">
        <title>Bifidobacterium xylocopum sp. nov. and Bifidobacterium aemilianum sp. nov., from the carpenter bee (Xylocopa violacea) digestive tract.</title>
        <authorList>
            <person name="Alberoni D."/>
            <person name="Baffoni L."/>
            <person name="Di Gioia D."/>
            <person name="Gaggia F."/>
            <person name="Biavati B."/>
        </authorList>
    </citation>
    <scope>NUCLEOTIDE SEQUENCE [LARGE SCALE GENOMIC DNA]</scope>
    <source>
        <strain evidence="5 6">XV10</strain>
    </source>
</reference>
<dbReference type="AlphaFoldDB" id="A0A366K7B4"/>
<evidence type="ECO:0000313" key="5">
    <source>
        <dbReference type="EMBL" id="RBP97626.1"/>
    </source>
</evidence>
<dbReference type="PROSITE" id="PS01124">
    <property type="entry name" value="HTH_ARAC_FAMILY_2"/>
    <property type="match status" value="1"/>
</dbReference>
<dbReference type="RefSeq" id="WP_113860466.1">
    <property type="nucleotide sequence ID" value="NZ_PDCG01000005.1"/>
</dbReference>
<sequence>MVGSIQDRGALEVILPERDQSIGWRAHGFPSALARWHYHAEVEFHLIRQGTGYMMAGDGMVPFESGQVTMMGSNLPHNWISALAPGESLPRRDVLCQVHPNQIRALSRVFPEAGRLQQLLVRSERAIVLKGGSALRARAILEDMGQDSGFARLQDLLSLLEVFMDAPRGEWFTVVTPDFNPDNSTDAAERINTSLKYISDRVSRPTSLEEAAAQVAMSPAAFSRFFKKTTGINFSQMVRRIKIARACRLLVSTDKAVSAIQKECGYGNAANFNRRFRQEIGLSPSQYRRLHCG</sequence>
<dbReference type="InterPro" id="IPR018060">
    <property type="entry name" value="HTH_AraC"/>
</dbReference>
<dbReference type="InterPro" id="IPR014710">
    <property type="entry name" value="RmlC-like_jellyroll"/>
</dbReference>
<evidence type="ECO:0000256" key="3">
    <source>
        <dbReference type="ARBA" id="ARBA00023163"/>
    </source>
</evidence>
<dbReference type="SMART" id="SM00342">
    <property type="entry name" value="HTH_ARAC"/>
    <property type="match status" value="1"/>
</dbReference>
<protein>
    <submittedName>
        <fullName evidence="5">AraC family transcriptional regulator</fullName>
    </submittedName>
</protein>
<dbReference type="PANTHER" id="PTHR43280">
    <property type="entry name" value="ARAC-FAMILY TRANSCRIPTIONAL REGULATOR"/>
    <property type="match status" value="1"/>
</dbReference>
<organism evidence="5 6">
    <name type="scientific">Bifidobacterium aemilianum</name>
    <dbReference type="NCBI Taxonomy" id="2493120"/>
    <lineage>
        <taxon>Bacteria</taxon>
        <taxon>Bacillati</taxon>
        <taxon>Actinomycetota</taxon>
        <taxon>Actinomycetes</taxon>
        <taxon>Bifidobacteriales</taxon>
        <taxon>Bifidobacteriaceae</taxon>
        <taxon>Bifidobacterium</taxon>
    </lineage>
</organism>
<dbReference type="InterPro" id="IPR020449">
    <property type="entry name" value="Tscrpt_reg_AraC-type_HTH"/>
</dbReference>
<evidence type="ECO:0000256" key="1">
    <source>
        <dbReference type="ARBA" id="ARBA00023015"/>
    </source>
</evidence>